<organism evidence="2 3">
    <name type="scientific">Caproicibacter fermentans</name>
    <dbReference type="NCBI Taxonomy" id="2576756"/>
    <lineage>
        <taxon>Bacteria</taxon>
        <taxon>Bacillati</taxon>
        <taxon>Bacillota</taxon>
        <taxon>Clostridia</taxon>
        <taxon>Eubacteriales</taxon>
        <taxon>Acutalibacteraceae</taxon>
        <taxon>Caproicibacter</taxon>
    </lineage>
</organism>
<dbReference type="RefSeq" id="WP_066645358.1">
    <property type="nucleotide sequence ID" value="NZ_VWXL01000110.1"/>
</dbReference>
<dbReference type="Proteomes" id="UP000469440">
    <property type="component" value="Unassembled WGS sequence"/>
</dbReference>
<dbReference type="AlphaFoldDB" id="A0A6N8I507"/>
<reference evidence="2 3" key="1">
    <citation type="submission" date="2019-09" db="EMBL/GenBank/DDBJ databases">
        <title>Genome sequence of Clostridium sp. EA1.</title>
        <authorList>
            <person name="Poehlein A."/>
            <person name="Bengelsdorf F.R."/>
            <person name="Daniel R."/>
        </authorList>
    </citation>
    <scope>NUCLEOTIDE SEQUENCE [LARGE SCALE GENOMIC DNA]</scope>
    <source>
        <strain evidence="2 3">EA1</strain>
    </source>
</reference>
<keyword evidence="3" id="KW-1185">Reference proteome</keyword>
<evidence type="ECO:0000313" key="2">
    <source>
        <dbReference type="EMBL" id="MVB13124.1"/>
    </source>
</evidence>
<feature type="region of interest" description="Disordered" evidence="1">
    <location>
        <begin position="93"/>
        <end position="116"/>
    </location>
</feature>
<proteinExistence type="predicted"/>
<name>A0A6N8I507_9FIRM</name>
<protein>
    <submittedName>
        <fullName evidence="2">Uncharacterized protein</fullName>
    </submittedName>
</protein>
<accession>A0A6N8I507</accession>
<sequence length="116" mass="12938">MNINLDEYLDEMRPCVTIFGKSYEVDSDFKKVLSMQRFASDLKGDADSIHQFLAFSLIGGETAADEILSHSMPFSVLQKLEIAVMAAMTGKKPEELEGQLDTEKKPSFRTGSRGKK</sequence>
<evidence type="ECO:0000256" key="1">
    <source>
        <dbReference type="SAM" id="MobiDB-lite"/>
    </source>
</evidence>
<gene>
    <name evidence="2" type="ORF">CAFE_38790</name>
</gene>
<comment type="caution">
    <text evidence="2">The sequence shown here is derived from an EMBL/GenBank/DDBJ whole genome shotgun (WGS) entry which is preliminary data.</text>
</comment>
<evidence type="ECO:0000313" key="3">
    <source>
        <dbReference type="Proteomes" id="UP000469440"/>
    </source>
</evidence>
<dbReference type="EMBL" id="VWXL01000110">
    <property type="protein sequence ID" value="MVB13124.1"/>
    <property type="molecule type" value="Genomic_DNA"/>
</dbReference>
<feature type="compositionally biased region" description="Basic and acidic residues" evidence="1">
    <location>
        <begin position="93"/>
        <end position="106"/>
    </location>
</feature>
<dbReference type="OrthoDB" id="1860676at2"/>